<dbReference type="EMBL" id="JBCDNA010000003">
    <property type="protein sequence ID" value="MEL4457144.1"/>
    <property type="molecule type" value="Genomic_DNA"/>
</dbReference>
<name>A0ABU9L3Y4_9FLAO</name>
<gene>
    <name evidence="2" type="ORF">AABB81_14650</name>
</gene>
<dbReference type="RefSeq" id="WP_342161304.1">
    <property type="nucleotide sequence ID" value="NZ_JBCDNA010000003.1"/>
</dbReference>
<dbReference type="InterPro" id="IPR029045">
    <property type="entry name" value="ClpP/crotonase-like_dom_sf"/>
</dbReference>
<dbReference type="CDD" id="cd06558">
    <property type="entry name" value="crotonase-like"/>
    <property type="match status" value="1"/>
</dbReference>
<dbReference type="InterPro" id="IPR001753">
    <property type="entry name" value="Enoyl-CoA_hydra/iso"/>
</dbReference>
<dbReference type="PANTHER" id="PTHR42964:SF1">
    <property type="entry name" value="POLYKETIDE BIOSYNTHESIS ENOYL-COA HYDRATASE PKSH-RELATED"/>
    <property type="match status" value="1"/>
</dbReference>
<sequence>MSGTIYTHIDHYIATITFSHPQSNSFPGELLQKLVDTFDRLSVDDNVKVVILQSEGTKAFCAGASFDELLTVTTLEEGEKFFSGFANLINAMRKCSKLIIGRVHGKSVGGGVGIAAACDYCFATEASDIKLSELSIGIGPFVIAPALERKMGISALSELSLDAKSWKTAYWAEKKGLFNAVYENKRDLDNGIDILTHQLSQYNAEALLNMKKIFWEGTDHWDELLIERAEISGKLVLSDFTKNALSKLRP</sequence>
<proteinExistence type="inferred from homology"/>
<reference evidence="2 3" key="1">
    <citation type="submission" date="2024-04" db="EMBL/GenBank/DDBJ databases">
        <title>whole genome sequencing of Lutimonas vermicola strain IMCC1616.</title>
        <authorList>
            <person name="Bae S.S."/>
        </authorList>
    </citation>
    <scope>NUCLEOTIDE SEQUENCE [LARGE SCALE GENOMIC DNA]</scope>
    <source>
        <strain evidence="2 3">IMCC1616</strain>
    </source>
</reference>
<dbReference type="Pfam" id="PF00378">
    <property type="entry name" value="ECH_1"/>
    <property type="match status" value="1"/>
</dbReference>
<comment type="caution">
    <text evidence="2">The sequence shown here is derived from an EMBL/GenBank/DDBJ whole genome shotgun (WGS) entry which is preliminary data.</text>
</comment>
<dbReference type="InterPro" id="IPR051683">
    <property type="entry name" value="Enoyl-CoA_Hydratase/Isomerase"/>
</dbReference>
<evidence type="ECO:0000313" key="3">
    <source>
        <dbReference type="Proteomes" id="UP001474120"/>
    </source>
</evidence>
<dbReference type="PANTHER" id="PTHR42964">
    <property type="entry name" value="ENOYL-COA HYDRATASE"/>
    <property type="match status" value="1"/>
</dbReference>
<protein>
    <submittedName>
        <fullName evidence="2">Enoyl-CoA hydratase/isomerase family protein</fullName>
    </submittedName>
</protein>
<evidence type="ECO:0000256" key="1">
    <source>
        <dbReference type="ARBA" id="ARBA00005254"/>
    </source>
</evidence>
<organism evidence="2 3">
    <name type="scientific">Lutimonas vermicola</name>
    <dbReference type="NCBI Taxonomy" id="414288"/>
    <lineage>
        <taxon>Bacteria</taxon>
        <taxon>Pseudomonadati</taxon>
        <taxon>Bacteroidota</taxon>
        <taxon>Flavobacteriia</taxon>
        <taxon>Flavobacteriales</taxon>
        <taxon>Flavobacteriaceae</taxon>
        <taxon>Lutimonas</taxon>
    </lineage>
</organism>
<comment type="similarity">
    <text evidence="1">Belongs to the enoyl-CoA hydratase/isomerase family.</text>
</comment>
<dbReference type="Gene3D" id="3.90.226.10">
    <property type="entry name" value="2-enoyl-CoA Hydratase, Chain A, domain 1"/>
    <property type="match status" value="1"/>
</dbReference>
<dbReference type="SUPFAM" id="SSF52096">
    <property type="entry name" value="ClpP/crotonase"/>
    <property type="match status" value="1"/>
</dbReference>
<evidence type="ECO:0000313" key="2">
    <source>
        <dbReference type="EMBL" id="MEL4457144.1"/>
    </source>
</evidence>
<keyword evidence="3" id="KW-1185">Reference proteome</keyword>
<accession>A0ABU9L3Y4</accession>
<dbReference type="Proteomes" id="UP001474120">
    <property type="component" value="Unassembled WGS sequence"/>
</dbReference>